<dbReference type="AlphaFoldDB" id="A0AAF0J4X3"/>
<dbReference type="PANTHER" id="PTHR13318">
    <property type="entry name" value="PARTNER OF PAIRED, ISOFORM B-RELATED"/>
    <property type="match status" value="1"/>
</dbReference>
<dbReference type="GO" id="GO:0031146">
    <property type="term" value="P:SCF-dependent proteasomal ubiquitin-dependent protein catabolic process"/>
    <property type="evidence" value="ECO:0007669"/>
    <property type="project" value="TreeGrafter"/>
</dbReference>
<dbReference type="Pfam" id="PF24758">
    <property type="entry name" value="LRR_At5g56370"/>
    <property type="match status" value="1"/>
</dbReference>
<feature type="compositionally biased region" description="Basic and acidic residues" evidence="1">
    <location>
        <begin position="588"/>
        <end position="599"/>
    </location>
</feature>
<dbReference type="Proteomes" id="UP001219933">
    <property type="component" value="Chromosome 1"/>
</dbReference>
<feature type="region of interest" description="Disordered" evidence="1">
    <location>
        <begin position="564"/>
        <end position="599"/>
    </location>
</feature>
<dbReference type="SUPFAM" id="SSF52047">
    <property type="entry name" value="RNI-like"/>
    <property type="match status" value="1"/>
</dbReference>
<reference evidence="3" key="1">
    <citation type="submission" date="2023-03" db="EMBL/GenBank/DDBJ databases">
        <title>Mating type loci evolution in Malassezia.</title>
        <authorList>
            <person name="Coelho M.A."/>
        </authorList>
    </citation>
    <scope>NUCLEOTIDE SEQUENCE</scope>
    <source>
        <strain evidence="3">CBS 11721</strain>
    </source>
</reference>
<evidence type="ECO:0000259" key="2">
    <source>
        <dbReference type="Pfam" id="PF24758"/>
    </source>
</evidence>
<gene>
    <name evidence="3" type="ORF">MCUN1_000723</name>
</gene>
<evidence type="ECO:0000313" key="3">
    <source>
        <dbReference type="EMBL" id="WFD33897.1"/>
    </source>
</evidence>
<evidence type="ECO:0000313" key="4">
    <source>
        <dbReference type="Proteomes" id="UP001219933"/>
    </source>
</evidence>
<accession>A0AAF0J4X3</accession>
<proteinExistence type="predicted"/>
<feature type="region of interest" description="Disordered" evidence="1">
    <location>
        <begin position="238"/>
        <end position="268"/>
    </location>
</feature>
<dbReference type="PANTHER" id="PTHR13318:SF190">
    <property type="entry name" value="PARTNER OF PAIRED, ISOFORM B"/>
    <property type="match status" value="1"/>
</dbReference>
<dbReference type="InterPro" id="IPR055411">
    <property type="entry name" value="LRR_FXL15/At3g58940/PEG3-like"/>
</dbReference>
<dbReference type="Gene3D" id="3.80.10.10">
    <property type="entry name" value="Ribonuclease Inhibitor"/>
    <property type="match status" value="1"/>
</dbReference>
<keyword evidence="4" id="KW-1185">Reference proteome</keyword>
<dbReference type="InterPro" id="IPR032675">
    <property type="entry name" value="LRR_dom_sf"/>
</dbReference>
<name>A0AAF0J4X3_9BASI</name>
<dbReference type="EMBL" id="CP119877">
    <property type="protein sequence ID" value="WFD33897.1"/>
    <property type="molecule type" value="Genomic_DNA"/>
</dbReference>
<evidence type="ECO:0000256" key="1">
    <source>
        <dbReference type="SAM" id="MobiDB-lite"/>
    </source>
</evidence>
<protein>
    <recommendedName>
        <fullName evidence="2">F-box/LRR-repeat protein 15/At3g58940/PEG3-like LRR domain-containing protein</fullName>
    </recommendedName>
</protein>
<feature type="domain" description="F-box/LRR-repeat protein 15/At3g58940/PEG3-like LRR" evidence="2">
    <location>
        <begin position="274"/>
        <end position="357"/>
    </location>
</feature>
<sequence length="692" mass="75420">MTLDLPLDIVRRICQIVYLDAIPLSMLRMLDPFGLPSAAPDGQLVWTSVEDTRRDLYSLCLVSRAFCQEAQPLLFRRIQITLPYRFMLLLNYASSSDAPTQLDHVRMVDFSSFRAVGLLRTVGESTEKRFVTADRLTALLDSARSLVAFGASETMDSALSLQVLESLLFRDGEQSSPGRMRGVSIDRGARKTRAALQSLDLCGCVSAVFLEAMREFVNKHLAANCAGAAANSVYEVLEEEEEEEERGRGRGRVRTPSIAPGRPELRRGGSVRKTTQFASLQRLGLAGVRIARDLLAPFVLSFPNLTHLDLSGTHADAALLNALARSSVRLESLSLSRCYSLTSESITKLIVSSAACEGLVELAIAGTLLFPSPVSADDLRSILTSAPCMLSGEMRYLDLGGCPLTDAELGMIPPQQSLLDLGLSACPDLSLGAIRELLRVRAPNVQVLDIAQSATGGSRGLYAATLYHELIAPCTEPPHEMVIAMQLKKLGLGTMRSVDEHWQPPTNLRVIELSHAALESVQGGIGSWKAVWGAGRRGWVVDTSAGPNPDAVEAVDDHHTVPAARHSRHMAPSTASRSRTGYMLQRSASRDVEERRGRGRQMDDIHPTIRSLSLSARPVEPTQPRNAHVRNEVVRTLPEDHPRSAALLKLASMTNGAPVSTGWHSRKMEVLLGYGLLGREIGNYAWLAYQNA</sequence>
<organism evidence="3 4">
    <name type="scientific">Malassezia cuniculi</name>
    <dbReference type="NCBI Taxonomy" id="948313"/>
    <lineage>
        <taxon>Eukaryota</taxon>
        <taxon>Fungi</taxon>
        <taxon>Dikarya</taxon>
        <taxon>Basidiomycota</taxon>
        <taxon>Ustilaginomycotina</taxon>
        <taxon>Malasseziomycetes</taxon>
        <taxon>Malasseziales</taxon>
        <taxon>Malasseziaceae</taxon>
        <taxon>Malassezia</taxon>
    </lineage>
</organism>
<dbReference type="GO" id="GO:0019005">
    <property type="term" value="C:SCF ubiquitin ligase complex"/>
    <property type="evidence" value="ECO:0007669"/>
    <property type="project" value="TreeGrafter"/>
</dbReference>